<name>A0ABV6Z0A5_UNCC1</name>
<gene>
    <name evidence="1" type="ORF">ACFL27_16905</name>
</gene>
<dbReference type="EMBL" id="JBHPBY010000235">
    <property type="protein sequence ID" value="MFC1851873.1"/>
    <property type="molecule type" value="Genomic_DNA"/>
</dbReference>
<protein>
    <submittedName>
        <fullName evidence="1">Class I SAM-dependent methyltransferase</fullName>
        <ecNumber evidence="1">2.1.1.222</ecNumber>
        <ecNumber evidence="1">2.1.1.64</ecNumber>
    </submittedName>
</protein>
<accession>A0ABV6Z0A5</accession>
<dbReference type="InterPro" id="IPR029063">
    <property type="entry name" value="SAM-dependent_MTases_sf"/>
</dbReference>
<dbReference type="SUPFAM" id="SSF53335">
    <property type="entry name" value="S-adenosyl-L-methionine-dependent methyltransferases"/>
    <property type="match status" value="1"/>
</dbReference>
<sequence>MHKVKLTIPIFIPEQLYRILRSLKPKKVTTCDEKSLAQNLLGDRDIEWSWIASKIPPGEGEVLDFGNGGSLLGLIAAQQGHNVLAIDLCSVKWLYEHPRLHFKQGDLLKLALPEKNYDYVINCSTVEHVGLVGRYGVYEDSPDGDLAAMKRLMRLMKPGGYMLLTIPIGKDAVFKPMTRIYGVERLPVLLDGYEIQQEEYWVKDNQNRWILEEKDRVLNIEASVMSWDFKCNIYSLGCFVLRRPVARE</sequence>
<dbReference type="CDD" id="cd02440">
    <property type="entry name" value="AdoMet_MTases"/>
    <property type="match status" value="1"/>
</dbReference>
<keyword evidence="2" id="KW-1185">Reference proteome</keyword>
<dbReference type="InterPro" id="IPR004951">
    <property type="entry name" value="DUF268_CAE_spp"/>
</dbReference>
<dbReference type="EC" id="2.1.1.222" evidence="1"/>
<dbReference type="GO" id="GO:0032259">
    <property type="term" value="P:methylation"/>
    <property type="evidence" value="ECO:0007669"/>
    <property type="project" value="UniProtKB-KW"/>
</dbReference>
<organism evidence="1 2">
    <name type="scientific">candidate division CSSED10-310 bacterium</name>
    <dbReference type="NCBI Taxonomy" id="2855610"/>
    <lineage>
        <taxon>Bacteria</taxon>
        <taxon>Bacteria division CSSED10-310</taxon>
    </lineage>
</organism>
<keyword evidence="1" id="KW-0489">Methyltransferase</keyword>
<dbReference type="EC" id="2.1.1.64" evidence="1"/>
<dbReference type="Gene3D" id="3.40.50.150">
    <property type="entry name" value="Vaccinia Virus protein VP39"/>
    <property type="match status" value="1"/>
</dbReference>
<reference evidence="1 2" key="1">
    <citation type="submission" date="2024-09" db="EMBL/GenBank/DDBJ databases">
        <title>Laminarin stimulates single cell rates of sulfate reduction while oxygen inhibits transcriptomic activity in coastal marine sediment.</title>
        <authorList>
            <person name="Lindsay M."/>
            <person name="Orcutt B."/>
            <person name="Emerson D."/>
            <person name="Stepanauskas R."/>
            <person name="D'Angelo T."/>
        </authorList>
    </citation>
    <scope>NUCLEOTIDE SEQUENCE [LARGE SCALE GENOMIC DNA]</scope>
    <source>
        <strain evidence="1">SAG AM-311-K15</strain>
    </source>
</reference>
<evidence type="ECO:0000313" key="2">
    <source>
        <dbReference type="Proteomes" id="UP001594351"/>
    </source>
</evidence>
<comment type="caution">
    <text evidence="1">The sequence shown here is derived from an EMBL/GenBank/DDBJ whole genome shotgun (WGS) entry which is preliminary data.</text>
</comment>
<proteinExistence type="predicted"/>
<evidence type="ECO:0000313" key="1">
    <source>
        <dbReference type="EMBL" id="MFC1851873.1"/>
    </source>
</evidence>
<dbReference type="GO" id="GO:0102208">
    <property type="term" value="F:2-polyprenyl-6-hydroxyphenol methylase activity"/>
    <property type="evidence" value="ECO:0007669"/>
    <property type="project" value="UniProtKB-EC"/>
</dbReference>
<dbReference type="GO" id="GO:0061542">
    <property type="term" value="F:3-demethylubiquinol 3-O-methyltransferase activity"/>
    <property type="evidence" value="ECO:0007669"/>
    <property type="project" value="UniProtKB-EC"/>
</dbReference>
<dbReference type="Pfam" id="PF03269">
    <property type="entry name" value="DUF268"/>
    <property type="match status" value="1"/>
</dbReference>
<dbReference type="Proteomes" id="UP001594351">
    <property type="component" value="Unassembled WGS sequence"/>
</dbReference>
<keyword evidence="1" id="KW-0808">Transferase</keyword>